<feature type="domain" description="C-type lectin" evidence="1">
    <location>
        <begin position="166"/>
        <end position="277"/>
    </location>
</feature>
<organism evidence="2 3">
    <name type="scientific">Mytilus edulis</name>
    <name type="common">Blue mussel</name>
    <dbReference type="NCBI Taxonomy" id="6550"/>
    <lineage>
        <taxon>Eukaryota</taxon>
        <taxon>Metazoa</taxon>
        <taxon>Spiralia</taxon>
        <taxon>Lophotrochozoa</taxon>
        <taxon>Mollusca</taxon>
        <taxon>Bivalvia</taxon>
        <taxon>Autobranchia</taxon>
        <taxon>Pteriomorphia</taxon>
        <taxon>Mytilida</taxon>
        <taxon>Mytiloidea</taxon>
        <taxon>Mytilidae</taxon>
        <taxon>Mytilinae</taxon>
        <taxon>Mytilus</taxon>
    </lineage>
</organism>
<dbReference type="InterPro" id="IPR001304">
    <property type="entry name" value="C-type_lectin-like"/>
</dbReference>
<comment type="caution">
    <text evidence="2">The sequence shown here is derived from an EMBL/GenBank/DDBJ whole genome shotgun (WGS) entry which is preliminary data.</text>
</comment>
<dbReference type="Pfam" id="PF00059">
    <property type="entry name" value="Lectin_C"/>
    <property type="match status" value="3"/>
</dbReference>
<dbReference type="InterPro" id="IPR016187">
    <property type="entry name" value="CTDL_fold"/>
</dbReference>
<dbReference type="SMART" id="SM00034">
    <property type="entry name" value="CLECT"/>
    <property type="match status" value="3"/>
</dbReference>
<evidence type="ECO:0000313" key="3">
    <source>
        <dbReference type="Proteomes" id="UP000683360"/>
    </source>
</evidence>
<dbReference type="Gene3D" id="3.10.100.10">
    <property type="entry name" value="Mannose-Binding Protein A, subunit A"/>
    <property type="match status" value="3"/>
</dbReference>
<feature type="domain" description="C-type lectin" evidence="1">
    <location>
        <begin position="27"/>
        <end position="149"/>
    </location>
</feature>
<keyword evidence="3" id="KW-1185">Reference proteome</keyword>
<accession>A0A8S3R081</accession>
<dbReference type="InterPro" id="IPR050111">
    <property type="entry name" value="C-type_lectin/snaclec_domain"/>
</dbReference>
<dbReference type="PANTHER" id="PTHR22803">
    <property type="entry name" value="MANNOSE, PHOSPHOLIPASE, LECTIN RECEPTOR RELATED"/>
    <property type="match status" value="1"/>
</dbReference>
<name>A0A8S3R081_MYTED</name>
<dbReference type="PROSITE" id="PS50041">
    <property type="entry name" value="C_TYPE_LECTIN_2"/>
    <property type="match status" value="3"/>
</dbReference>
<gene>
    <name evidence="2" type="ORF">MEDL_16662</name>
</gene>
<dbReference type="Proteomes" id="UP000683360">
    <property type="component" value="Unassembled WGS sequence"/>
</dbReference>
<proteinExistence type="predicted"/>
<protein>
    <submittedName>
        <fullName evidence="2">MRC</fullName>
    </submittedName>
</protein>
<dbReference type="OrthoDB" id="6068744at2759"/>
<sequence>MSFVIGLRSLCSCDQTNVGCDPGWYATDTQCYFVEQTKSVTRSQAAVDCGNKQADLFKFQDPGELTFMQNTIQGFSGDGFWTDLSDLRFDGSLTGTGIWQWGQYFQVDNSTIPWEAYPTAETSESCGAMNVQGNFVNLGCSRRLGYICEIDNTAGNDTTNGTQLLSFADAQRACAAMPVPAGITTAAHLMTVDSPDDVNYLHGQIPYLTPTTVMYWTGLQRKGSSWGWANNDQFISKNVVWAVEPDHLAGNEHCGIIRTDGKFADTDCTKNYNYICVKGTTMVDPTYYFGCGGWNRAGHKCYIFYDSPKTTWSDARTRCQSIGSDLLKVESMDEKRWLEWEMSMTDTHPNLYWTGLNDQSQEGVYKWADSTTADSSLIRWNQEPNDWLGNEDCASLTGSGNYNDMDCTSQTGFICEYVNLFYNSKSIGLTCR</sequence>
<evidence type="ECO:0000259" key="1">
    <source>
        <dbReference type="PROSITE" id="PS50041"/>
    </source>
</evidence>
<dbReference type="AlphaFoldDB" id="A0A8S3R081"/>
<feature type="domain" description="C-type lectin" evidence="1">
    <location>
        <begin position="297"/>
        <end position="416"/>
    </location>
</feature>
<dbReference type="InterPro" id="IPR016186">
    <property type="entry name" value="C-type_lectin-like/link_sf"/>
</dbReference>
<dbReference type="CDD" id="cd00037">
    <property type="entry name" value="CLECT"/>
    <property type="match status" value="3"/>
</dbReference>
<dbReference type="SUPFAM" id="SSF56436">
    <property type="entry name" value="C-type lectin-like"/>
    <property type="match status" value="3"/>
</dbReference>
<evidence type="ECO:0000313" key="2">
    <source>
        <dbReference type="EMBL" id="CAG2202112.1"/>
    </source>
</evidence>
<dbReference type="EMBL" id="CAJPWZ010000876">
    <property type="protein sequence ID" value="CAG2202112.1"/>
    <property type="molecule type" value="Genomic_DNA"/>
</dbReference>
<reference evidence="2" key="1">
    <citation type="submission" date="2021-03" db="EMBL/GenBank/DDBJ databases">
        <authorList>
            <person name="Bekaert M."/>
        </authorList>
    </citation>
    <scope>NUCLEOTIDE SEQUENCE</scope>
</reference>